<protein>
    <submittedName>
        <fullName evidence="2">Uncharacterized protein</fullName>
    </submittedName>
</protein>
<evidence type="ECO:0000313" key="2">
    <source>
        <dbReference type="EMBL" id="KAF6036572.1"/>
    </source>
</evidence>
<sequence length="338" mass="38316">MKILVICFSNEQKQWLNTELQKSSTNSSLQQGSSSSDDIHGQEFVTHRHINSPKFFESENGHHPRDFLQQFTNKIESEELQKKRLRELVRQKTEPLLNTDTDDDDILRSAKSSSTSKNFSGRHLKHSSSTSKASPKIVRTNTYGGRGDRRQRAPDVSMLPNMAETKPIMPQQYRPNRPPPYREALERKEKMKCNVSEMEKIKQTVNSARAKQMYAQSVHLFEQGAKASTTSSSVPHAADVTDSKLSQASLYNNNNTIGVVNTQDTKFIFKRSAKPVNVDSTSRTIFYQPNSSHRIAAHPKSSANLFYRPTQPPPYKEAVKIRNNKPDLIDRLGGESLV</sequence>
<dbReference type="Proteomes" id="UP000593567">
    <property type="component" value="Unassembled WGS sequence"/>
</dbReference>
<feature type="compositionally biased region" description="Polar residues" evidence="1">
    <location>
        <begin position="127"/>
        <end position="143"/>
    </location>
</feature>
<evidence type="ECO:0000313" key="3">
    <source>
        <dbReference type="Proteomes" id="UP000593567"/>
    </source>
</evidence>
<feature type="compositionally biased region" description="Low complexity" evidence="1">
    <location>
        <begin position="109"/>
        <end position="119"/>
    </location>
</feature>
<feature type="region of interest" description="Disordered" evidence="1">
    <location>
        <begin position="96"/>
        <end position="153"/>
    </location>
</feature>
<organism evidence="2 3">
    <name type="scientific">Bugula neritina</name>
    <name type="common">Brown bryozoan</name>
    <name type="synonym">Sertularia neritina</name>
    <dbReference type="NCBI Taxonomy" id="10212"/>
    <lineage>
        <taxon>Eukaryota</taxon>
        <taxon>Metazoa</taxon>
        <taxon>Spiralia</taxon>
        <taxon>Lophotrochozoa</taxon>
        <taxon>Bryozoa</taxon>
        <taxon>Gymnolaemata</taxon>
        <taxon>Cheilostomatida</taxon>
        <taxon>Flustrina</taxon>
        <taxon>Buguloidea</taxon>
        <taxon>Bugulidae</taxon>
        <taxon>Bugula</taxon>
    </lineage>
</organism>
<reference evidence="2" key="1">
    <citation type="submission" date="2020-06" db="EMBL/GenBank/DDBJ databases">
        <title>Draft genome of Bugula neritina, a colonial animal packing powerful symbionts and potential medicines.</title>
        <authorList>
            <person name="Rayko M."/>
        </authorList>
    </citation>
    <scope>NUCLEOTIDE SEQUENCE [LARGE SCALE GENOMIC DNA]</scope>
    <source>
        <strain evidence="2">Kwan_BN1</strain>
    </source>
</reference>
<name>A0A7J7KD32_BUGNE</name>
<gene>
    <name evidence="2" type="ORF">EB796_005106</name>
</gene>
<evidence type="ECO:0000256" key="1">
    <source>
        <dbReference type="SAM" id="MobiDB-lite"/>
    </source>
</evidence>
<comment type="caution">
    <text evidence="2">The sequence shown here is derived from an EMBL/GenBank/DDBJ whole genome shotgun (WGS) entry which is preliminary data.</text>
</comment>
<dbReference type="EMBL" id="VXIV02000700">
    <property type="protein sequence ID" value="KAF6036572.1"/>
    <property type="molecule type" value="Genomic_DNA"/>
</dbReference>
<keyword evidence="3" id="KW-1185">Reference proteome</keyword>
<proteinExistence type="predicted"/>
<dbReference type="AlphaFoldDB" id="A0A7J7KD32"/>
<accession>A0A7J7KD32</accession>